<reference evidence="3" key="2">
    <citation type="submission" date="2025-08" db="UniProtKB">
        <authorList>
            <consortium name="RefSeq"/>
        </authorList>
    </citation>
    <scope>IDENTIFICATION</scope>
    <source>
        <tissue evidence="3">Leaf</tissue>
    </source>
</reference>
<dbReference type="SUPFAM" id="SSF50814">
    <property type="entry name" value="Lipocalins"/>
    <property type="match status" value="1"/>
</dbReference>
<dbReference type="GeneID" id="110803930"/>
<gene>
    <name evidence="3" type="primary">LOC110803930</name>
</gene>
<dbReference type="Proteomes" id="UP000813463">
    <property type="component" value="Chromosome 2"/>
</dbReference>
<dbReference type="PANTHER" id="PTHR36025">
    <property type="entry name" value="DIHYDROOROTATE DEHYDROGENASE (DUF3598)"/>
    <property type="match status" value="1"/>
</dbReference>
<dbReference type="KEGG" id="soe:110803930"/>
<organism evidence="2 3">
    <name type="scientific">Spinacia oleracea</name>
    <name type="common">Spinach</name>
    <dbReference type="NCBI Taxonomy" id="3562"/>
    <lineage>
        <taxon>Eukaryota</taxon>
        <taxon>Viridiplantae</taxon>
        <taxon>Streptophyta</taxon>
        <taxon>Embryophyta</taxon>
        <taxon>Tracheophyta</taxon>
        <taxon>Spermatophyta</taxon>
        <taxon>Magnoliopsida</taxon>
        <taxon>eudicotyledons</taxon>
        <taxon>Gunneridae</taxon>
        <taxon>Pentapetalae</taxon>
        <taxon>Caryophyllales</taxon>
        <taxon>Chenopodiaceae</taxon>
        <taxon>Chenopodioideae</taxon>
        <taxon>Anserineae</taxon>
        <taxon>Spinacia</taxon>
    </lineage>
</organism>
<dbReference type="RefSeq" id="XP_021865170.1">
    <property type="nucleotide sequence ID" value="XM_022009478.2"/>
</dbReference>
<accession>A0A9R0KC62</accession>
<keyword evidence="2" id="KW-1185">Reference proteome</keyword>
<evidence type="ECO:0000256" key="1">
    <source>
        <dbReference type="SAM" id="MobiDB-lite"/>
    </source>
</evidence>
<dbReference type="PANTHER" id="PTHR36025:SF1">
    <property type="entry name" value="DIHYDROOROTATE DEHYDROGENASE (DUF3598)"/>
    <property type="match status" value="1"/>
</dbReference>
<dbReference type="AlphaFoldDB" id="A0A9R0KC62"/>
<proteinExistence type="predicted"/>
<evidence type="ECO:0000313" key="2">
    <source>
        <dbReference type="Proteomes" id="UP000813463"/>
    </source>
</evidence>
<feature type="compositionally biased region" description="Basic residues" evidence="1">
    <location>
        <begin position="103"/>
        <end position="124"/>
    </location>
</feature>
<feature type="region of interest" description="Disordered" evidence="1">
    <location>
        <begin position="231"/>
        <end position="252"/>
    </location>
</feature>
<evidence type="ECO:0000313" key="3">
    <source>
        <dbReference type="RefSeq" id="XP_021865170.1"/>
    </source>
</evidence>
<feature type="region of interest" description="Disordered" evidence="1">
    <location>
        <begin position="96"/>
        <end position="125"/>
    </location>
</feature>
<protein>
    <recommendedName>
        <fullName evidence="4">Calycin-like protein</fullName>
    </recommendedName>
</protein>
<dbReference type="InterPro" id="IPR012674">
    <property type="entry name" value="Calycin"/>
</dbReference>
<evidence type="ECO:0008006" key="4">
    <source>
        <dbReference type="Google" id="ProtNLM"/>
    </source>
</evidence>
<dbReference type="OrthoDB" id="1929023at2759"/>
<name>A0A9R0KC62_SPIOL</name>
<sequence>MQTPTRILDAFNNCAGVFHLRHHPHSHHHHHHHQSIPNYLSCLTHRNNSLRVSCSFSGTNPNPRREKFGDRRGERVKVEAKAKDNIWSVDNEVAKEVEDKERKNHRRRREKSRGKGKSGKRVKKLAKDSNVMVSGAMLMEVENVLQTQEPVIRPAWNTFVSSVSGIWKGVGAIFSPITAEMEPVDLGRKSEYLYDCYTLSRMQAAQFGGNTSQIQRKTNWVTLNPYGEKAKEIGDSESESGNSVKEKSHKGKADQFMPKFESFDFLKSDVMEEDIMGLEPGLVFFEDGSYSRGPVDIPVGEVDESEYFLSPTYKFEQCLVKGCHKRLRIVHTIEFSNGGADIQILRVAVYEEQWASPATIDEHSEVELDMNAFSERKRTRPSELTGSWKVFEMSATPIFGDETEAEISNGPPYVYLCMESMKKRRLPEIPAYFGEEEMIDMQDVAVLWLPGGVTAYVDVNKDGILCIGVGWYSDEGINLVMERDYETDGKLREVRCKTEVKRRLSDDSDLPPM</sequence>
<reference evidence="2" key="1">
    <citation type="journal article" date="2021" name="Nat. Commun.">
        <title>Genomic analyses provide insights into spinach domestication and the genetic basis of agronomic traits.</title>
        <authorList>
            <person name="Cai X."/>
            <person name="Sun X."/>
            <person name="Xu C."/>
            <person name="Sun H."/>
            <person name="Wang X."/>
            <person name="Ge C."/>
            <person name="Zhang Z."/>
            <person name="Wang Q."/>
            <person name="Fei Z."/>
            <person name="Jiao C."/>
            <person name="Wang Q."/>
        </authorList>
    </citation>
    <scope>NUCLEOTIDE SEQUENCE [LARGE SCALE GENOMIC DNA]</scope>
    <source>
        <strain evidence="2">cv. Varoflay</strain>
    </source>
</reference>